<dbReference type="PANTHER" id="PTHR21666">
    <property type="entry name" value="PEPTIDASE-RELATED"/>
    <property type="match status" value="1"/>
</dbReference>
<organism evidence="3">
    <name type="scientific">freshwater metagenome</name>
    <dbReference type="NCBI Taxonomy" id="449393"/>
    <lineage>
        <taxon>unclassified sequences</taxon>
        <taxon>metagenomes</taxon>
        <taxon>ecological metagenomes</taxon>
    </lineage>
</organism>
<reference evidence="3" key="1">
    <citation type="submission" date="2020-05" db="EMBL/GenBank/DDBJ databases">
        <authorList>
            <person name="Chiriac C."/>
            <person name="Salcher M."/>
            <person name="Ghai R."/>
            <person name="Kavagutti S V."/>
        </authorList>
    </citation>
    <scope>NUCLEOTIDE SEQUENCE</scope>
</reference>
<dbReference type="InterPro" id="IPR016047">
    <property type="entry name" value="M23ase_b-sheet_dom"/>
</dbReference>
<feature type="region of interest" description="Disordered" evidence="1">
    <location>
        <begin position="18"/>
        <end position="40"/>
    </location>
</feature>
<dbReference type="GO" id="GO:0004222">
    <property type="term" value="F:metalloendopeptidase activity"/>
    <property type="evidence" value="ECO:0007669"/>
    <property type="project" value="TreeGrafter"/>
</dbReference>
<gene>
    <name evidence="3" type="ORF">UFOPK3472_02550</name>
</gene>
<name>A0A6J7G7L8_9ZZZZ</name>
<dbReference type="EMBL" id="CAFBLX010000195">
    <property type="protein sequence ID" value="CAB4902754.1"/>
    <property type="molecule type" value="Genomic_DNA"/>
</dbReference>
<evidence type="ECO:0000259" key="2">
    <source>
        <dbReference type="Pfam" id="PF01551"/>
    </source>
</evidence>
<dbReference type="InterPro" id="IPR011055">
    <property type="entry name" value="Dup_hybrid_motif"/>
</dbReference>
<dbReference type="Pfam" id="PF01551">
    <property type="entry name" value="Peptidase_M23"/>
    <property type="match status" value="1"/>
</dbReference>
<dbReference type="CDD" id="cd12797">
    <property type="entry name" value="M23_peptidase"/>
    <property type="match status" value="1"/>
</dbReference>
<dbReference type="InterPro" id="IPR050570">
    <property type="entry name" value="Cell_wall_metabolism_enzyme"/>
</dbReference>
<sequence>MGRHRLVTCTIPVRGDEFASGAWQPRRPSGRHRQQQDHRGHTVWATVTTSAFLAVGSQLVAPLSAAAHPVEQVPSAPTPLPAQSSPQSWSTGLPEIDAAIDRFANDHLAAAVPSPVPDLSAVAPVGALPWSEPTAAPSAVSPVDGTVTSSFGPRWGEVHAGVDIANEIGTPVYAAASGTVIESGPASGFGLWIQLQHPDGSTTTYGHIDETFVVVGQQVSAGDQIATVGNRGQSTGPHLHFETTNADGAKTDPFRWLAARGVAQPDSSRV</sequence>
<evidence type="ECO:0000313" key="3">
    <source>
        <dbReference type="EMBL" id="CAB4902754.1"/>
    </source>
</evidence>
<dbReference type="SUPFAM" id="SSF51261">
    <property type="entry name" value="Duplicated hybrid motif"/>
    <property type="match status" value="1"/>
</dbReference>
<proteinExistence type="predicted"/>
<dbReference type="PANTHER" id="PTHR21666:SF270">
    <property type="entry name" value="MUREIN HYDROLASE ACTIVATOR ENVC"/>
    <property type="match status" value="1"/>
</dbReference>
<protein>
    <submittedName>
        <fullName evidence="3">Unannotated protein</fullName>
    </submittedName>
</protein>
<dbReference type="Gene3D" id="2.70.70.10">
    <property type="entry name" value="Glucose Permease (Domain IIA)"/>
    <property type="match status" value="1"/>
</dbReference>
<dbReference type="AlphaFoldDB" id="A0A6J7G7L8"/>
<feature type="domain" description="M23ase beta-sheet core" evidence="2">
    <location>
        <begin position="158"/>
        <end position="253"/>
    </location>
</feature>
<evidence type="ECO:0000256" key="1">
    <source>
        <dbReference type="SAM" id="MobiDB-lite"/>
    </source>
</evidence>
<accession>A0A6J7G7L8</accession>